<dbReference type="EMBL" id="ARYN01000005">
    <property type="protein sequence ID" value="ORL46345.1"/>
    <property type="molecule type" value="Genomic_DNA"/>
</dbReference>
<comment type="caution">
    <text evidence="1">The sequence shown here is derived from an EMBL/GenBank/DDBJ whole genome shotgun (WGS) entry which is preliminary data.</text>
</comment>
<sequence length="330" mass="36840">MTKKNTFLKIASIAIFSLYFISCNDDQNNVDDHLNEIDLTQETIAMIADLGYDTDNIIPIQNDDNTLSYLVEGDILLTEDDLAVKEVKSVVVANEEHYSTSLIPEFGSVRSVTDRNTGEIIITKRQSQLIVVMDRTLPNAWWNALQIAANRYNSLNDLRFKVAIYKSEDPNCQSPCIRVPDADIYITDFYPNSDMLGVWGYADPPSEYTYTTRSGETRTEIIPGAEIHLNILQLQTETDTDFIGSIIAHEMGHTIGFRHTDYFNRSLSCGSGGMEADTKNIGAVHIPGTPVGNSPNSWMLACINRGVNRPFTANDIIALDYLHGFNVVDL</sequence>
<reference evidence="1 2" key="1">
    <citation type="submission" date="2013-04" db="EMBL/GenBank/DDBJ databases">
        <title>Zunongwangia sp. 22II14-10F7 Genome Sequencing.</title>
        <authorList>
            <person name="Lai Q."/>
            <person name="Shao Z."/>
        </authorList>
    </citation>
    <scope>NUCLEOTIDE SEQUENCE [LARGE SCALE GENOMIC DNA]</scope>
    <source>
        <strain evidence="1 2">22II14-10F7</strain>
    </source>
</reference>
<proteinExistence type="predicted"/>
<organism evidence="1 2">
    <name type="scientific">Zunongwangia atlantica 22II14-10F7</name>
    <dbReference type="NCBI Taxonomy" id="1185767"/>
    <lineage>
        <taxon>Bacteria</taxon>
        <taxon>Pseudomonadati</taxon>
        <taxon>Bacteroidota</taxon>
        <taxon>Flavobacteriia</taxon>
        <taxon>Flavobacteriales</taxon>
        <taxon>Flavobacteriaceae</taxon>
        <taxon>Zunongwangia</taxon>
    </lineage>
</organism>
<dbReference type="Proteomes" id="UP000192746">
    <property type="component" value="Unassembled WGS sequence"/>
</dbReference>
<dbReference type="RefSeq" id="WP_217806679.1">
    <property type="nucleotide sequence ID" value="NZ_ARYN01000005.1"/>
</dbReference>
<gene>
    <name evidence="1" type="ORF">IIF7_07236</name>
</gene>
<protein>
    <submittedName>
        <fullName evidence="1">Protease B</fullName>
    </submittedName>
</protein>
<evidence type="ECO:0000313" key="1">
    <source>
        <dbReference type="EMBL" id="ORL46345.1"/>
    </source>
</evidence>
<dbReference type="GO" id="GO:0008237">
    <property type="term" value="F:metallopeptidase activity"/>
    <property type="evidence" value="ECO:0007669"/>
    <property type="project" value="InterPro"/>
</dbReference>
<dbReference type="Pfam" id="PF12388">
    <property type="entry name" value="Peptidase_M57"/>
    <property type="match status" value="1"/>
</dbReference>
<evidence type="ECO:0000313" key="2">
    <source>
        <dbReference type="Proteomes" id="UP000192746"/>
    </source>
</evidence>
<keyword evidence="1" id="KW-0645">Protease</keyword>
<name>A0A1Y1T708_9FLAO</name>
<accession>A0A1Y1T708</accession>
<dbReference type="AlphaFoldDB" id="A0A1Y1T708"/>
<keyword evidence="1" id="KW-0378">Hydrolase</keyword>
<keyword evidence="2" id="KW-1185">Reference proteome</keyword>
<dbReference type="SUPFAM" id="SSF55486">
    <property type="entry name" value="Metalloproteases ('zincins'), catalytic domain"/>
    <property type="match status" value="1"/>
</dbReference>
<dbReference type="InterPro" id="IPR024079">
    <property type="entry name" value="MetalloPept_cat_dom_sf"/>
</dbReference>
<dbReference type="InterPro" id="IPR024653">
    <property type="entry name" value="Peptidase_M10/M27/M57"/>
</dbReference>
<dbReference type="GO" id="GO:0006508">
    <property type="term" value="P:proteolysis"/>
    <property type="evidence" value="ECO:0007669"/>
    <property type="project" value="UniProtKB-KW"/>
</dbReference>
<dbReference type="Gene3D" id="3.40.390.10">
    <property type="entry name" value="Collagenase (Catalytic Domain)"/>
    <property type="match status" value="1"/>
</dbReference>
<dbReference type="STRING" id="1185767.IIF7_07236"/>